<proteinExistence type="predicted"/>
<protein>
    <submittedName>
        <fullName evidence="1">Uncharacterized protein</fullName>
    </submittedName>
</protein>
<comment type="caution">
    <text evidence="1">The sequence shown here is derived from an EMBL/GenBank/DDBJ whole genome shotgun (WGS) entry which is preliminary data.</text>
</comment>
<name>A0ACB9N775_9MYRT</name>
<dbReference type="Proteomes" id="UP001057402">
    <property type="component" value="Chromosome 8"/>
</dbReference>
<gene>
    <name evidence="1" type="ORF">MLD38_029784</name>
</gene>
<evidence type="ECO:0000313" key="1">
    <source>
        <dbReference type="EMBL" id="KAI4331609.1"/>
    </source>
</evidence>
<reference evidence="2" key="1">
    <citation type="journal article" date="2023" name="Front. Plant Sci.">
        <title>Chromosomal-level genome assembly of Melastoma candidum provides insights into trichome evolution.</title>
        <authorList>
            <person name="Zhong Y."/>
            <person name="Wu W."/>
            <person name="Sun C."/>
            <person name="Zou P."/>
            <person name="Liu Y."/>
            <person name="Dai S."/>
            <person name="Zhou R."/>
        </authorList>
    </citation>
    <scope>NUCLEOTIDE SEQUENCE [LARGE SCALE GENOMIC DNA]</scope>
</reference>
<evidence type="ECO:0000313" key="2">
    <source>
        <dbReference type="Proteomes" id="UP001057402"/>
    </source>
</evidence>
<sequence>MSGTPHTTKDTSRRTVVDFMSIAVEFLSDSVNYFGSRRGILVIGEGSPSGMPLGPSTSFGEFFDKCLNHYSSLLESMETESLASLPKARIALESLFISPFISAQQWLHRWEEVRNGFGPELVENCPFLDGFPISRSNLMETQELIKERCGFGVRMAEKDCAMVLEYRGNPMTRVSTWDCRPNTL</sequence>
<accession>A0ACB9N775</accession>
<keyword evidence="2" id="KW-1185">Reference proteome</keyword>
<organism evidence="1 2">
    <name type="scientific">Melastoma candidum</name>
    <dbReference type="NCBI Taxonomy" id="119954"/>
    <lineage>
        <taxon>Eukaryota</taxon>
        <taxon>Viridiplantae</taxon>
        <taxon>Streptophyta</taxon>
        <taxon>Embryophyta</taxon>
        <taxon>Tracheophyta</taxon>
        <taxon>Spermatophyta</taxon>
        <taxon>Magnoliopsida</taxon>
        <taxon>eudicotyledons</taxon>
        <taxon>Gunneridae</taxon>
        <taxon>Pentapetalae</taxon>
        <taxon>rosids</taxon>
        <taxon>malvids</taxon>
        <taxon>Myrtales</taxon>
        <taxon>Melastomataceae</taxon>
        <taxon>Melastomatoideae</taxon>
        <taxon>Melastomateae</taxon>
        <taxon>Melastoma</taxon>
    </lineage>
</organism>
<dbReference type="EMBL" id="CM042887">
    <property type="protein sequence ID" value="KAI4331609.1"/>
    <property type="molecule type" value="Genomic_DNA"/>
</dbReference>